<dbReference type="KEGG" id="ptm:GSPATT00026209001"/>
<dbReference type="InParanoid" id="A0EEZ5"/>
<reference evidence="1 2" key="1">
    <citation type="journal article" date="2006" name="Nature">
        <title>Global trends of whole-genome duplications revealed by the ciliate Paramecium tetraurelia.</title>
        <authorList>
            <consortium name="Genoscope"/>
            <person name="Aury J.-M."/>
            <person name="Jaillon O."/>
            <person name="Duret L."/>
            <person name="Noel B."/>
            <person name="Jubin C."/>
            <person name="Porcel B.M."/>
            <person name="Segurens B."/>
            <person name="Daubin V."/>
            <person name="Anthouard V."/>
            <person name="Aiach N."/>
            <person name="Arnaiz O."/>
            <person name="Billaut A."/>
            <person name="Beisson J."/>
            <person name="Blanc I."/>
            <person name="Bouhouche K."/>
            <person name="Camara F."/>
            <person name="Duharcourt S."/>
            <person name="Guigo R."/>
            <person name="Gogendeau D."/>
            <person name="Katinka M."/>
            <person name="Keller A.-M."/>
            <person name="Kissmehl R."/>
            <person name="Klotz C."/>
            <person name="Koll F."/>
            <person name="Le Moue A."/>
            <person name="Lepere C."/>
            <person name="Malinsky S."/>
            <person name="Nowacki M."/>
            <person name="Nowak J.K."/>
            <person name="Plattner H."/>
            <person name="Poulain J."/>
            <person name="Ruiz F."/>
            <person name="Serrano V."/>
            <person name="Zagulski M."/>
            <person name="Dessen P."/>
            <person name="Betermier M."/>
            <person name="Weissenbach J."/>
            <person name="Scarpelli C."/>
            <person name="Schachter V."/>
            <person name="Sperling L."/>
            <person name="Meyer E."/>
            <person name="Cohen J."/>
            <person name="Wincker P."/>
        </authorList>
    </citation>
    <scope>NUCLEOTIDE SEQUENCE [LARGE SCALE GENOMIC DNA]</scope>
    <source>
        <strain evidence="1 2">Stock d4-2</strain>
    </source>
</reference>
<evidence type="ECO:0000313" key="1">
    <source>
        <dbReference type="EMBL" id="CAK93886.1"/>
    </source>
</evidence>
<name>A0EEZ5_PARTE</name>
<dbReference type="AlphaFoldDB" id="A0EEZ5"/>
<proteinExistence type="predicted"/>
<protein>
    <recommendedName>
        <fullName evidence="3">14-3-3 domain-containing protein</fullName>
    </recommendedName>
</protein>
<dbReference type="Proteomes" id="UP000000600">
    <property type="component" value="Unassembled WGS sequence"/>
</dbReference>
<dbReference type="OrthoDB" id="10543904at2759"/>
<dbReference type="RefSeq" id="XP_001461259.1">
    <property type="nucleotide sequence ID" value="XM_001461222.1"/>
</dbReference>
<gene>
    <name evidence="1" type="ORF">GSPATT00026209001</name>
</gene>
<dbReference type="EMBL" id="CT868674">
    <property type="protein sequence ID" value="CAK93886.1"/>
    <property type="molecule type" value="Genomic_DNA"/>
</dbReference>
<dbReference type="HOGENOM" id="CLU_2927567_0_0_1"/>
<evidence type="ECO:0000313" key="2">
    <source>
        <dbReference type="Proteomes" id="UP000000600"/>
    </source>
</evidence>
<keyword evidence="2" id="KW-1185">Reference proteome</keyword>
<dbReference type="GeneID" id="5047044"/>
<sequence length="61" mass="7226">MFNYRATNDTKNEPAVGAMKIIDKEYQHALETLNTEIYITYYFAEQKSECSRIKLILIMFI</sequence>
<organism evidence="1 2">
    <name type="scientific">Paramecium tetraurelia</name>
    <dbReference type="NCBI Taxonomy" id="5888"/>
    <lineage>
        <taxon>Eukaryota</taxon>
        <taxon>Sar</taxon>
        <taxon>Alveolata</taxon>
        <taxon>Ciliophora</taxon>
        <taxon>Intramacronucleata</taxon>
        <taxon>Oligohymenophorea</taxon>
        <taxon>Peniculida</taxon>
        <taxon>Parameciidae</taxon>
        <taxon>Paramecium</taxon>
    </lineage>
</organism>
<evidence type="ECO:0008006" key="3">
    <source>
        <dbReference type="Google" id="ProtNLM"/>
    </source>
</evidence>
<accession>A0EEZ5</accession>